<dbReference type="AlphaFoldDB" id="A0AAJ3KJG2"/>
<dbReference type="SUPFAM" id="SSF52540">
    <property type="entry name" value="P-loop containing nucleoside triphosphate hydrolases"/>
    <property type="match status" value="2"/>
</dbReference>
<keyword evidence="2" id="KW-0378">Hydrolase</keyword>
<dbReference type="Gene3D" id="3.40.50.300">
    <property type="entry name" value="P-loop containing nucleotide triphosphate hydrolases"/>
    <property type="match status" value="2"/>
</dbReference>
<evidence type="ECO:0000259" key="5">
    <source>
        <dbReference type="PROSITE" id="PS51192"/>
    </source>
</evidence>
<dbReference type="InterPro" id="IPR027417">
    <property type="entry name" value="P-loop_NTPase"/>
</dbReference>
<dbReference type="PROSITE" id="PS51194">
    <property type="entry name" value="HELICASE_CTER"/>
    <property type="match status" value="1"/>
</dbReference>
<dbReference type="GO" id="GO:0005524">
    <property type="term" value="F:ATP binding"/>
    <property type="evidence" value="ECO:0007669"/>
    <property type="project" value="UniProtKB-KW"/>
</dbReference>
<dbReference type="GO" id="GO:0004386">
    <property type="term" value="F:helicase activity"/>
    <property type="evidence" value="ECO:0007669"/>
    <property type="project" value="UniProtKB-KW"/>
</dbReference>
<dbReference type="InterPro" id="IPR014001">
    <property type="entry name" value="Helicase_ATP-bd"/>
</dbReference>
<sequence>MDKTTEIILEIENAERISFEQSFKIVSYCTQLLSQHSAEAELSARKIVIHVLNNWGKIDKNLYVVWADLIETLGFYPYIQKNSSDLKIMSFADDVRMSYFKSDFLKNTYLHKEQKKISNYLLSGKNIIASAPTSFGKSLLIEEIVASKKYKNIVIIQPTLALLDETRLKLKKYADDYKIIVRTSQPYSEDKRNLFLLTAERVMEYEPLPQIDFLIIDEFYKLSLRRKDDRADTLNNAFLKVVNKFHPRFYFLGPNIDGITDGFAEKYDAIFYKSDFSLVDCNVIDKSNLINWSNSDKQIDKEKITILCELLDELRNEQTLIYCSTPARARRMAKVYLEYLQRIEREKNNQLPLIEWINKNVSPEWSLAKELQYGVAIHDGSLQKHIGASIIKYFNEGRLNCIFCTSTIIEGVNTSAKNVILFDEKKGGNEIDFFDYSNIKGRSGRMMEHYVGRIFNFCHVPVQKSIVIDIPFYEQDPEILTNEILINIKKNDVKQEVRNRYDQINALPADLLSIIKQNGVSVNGQIRIYNKLISDLKSKSVLQNIQWSQLPTWDQMYYVLELAENNLFNFDSKRGVFSVKQLARYLNMYRTKKNIIDIVNDIYNSKIATVKTLTDERKARYYDEAVETAFHIYRHWFQFTVPKAFRVVDSIQRLICETRNIKPGSYSFFVQQLENDFIRENLSILVEFGIPSNAVRRLENVIPSNLSEDEVIDFIKKNRSNIKKYLLPYESERLEQCI</sequence>
<reference evidence="7" key="1">
    <citation type="journal article" date="2020" name="Cell Host Microbe">
        <title>Functional and Genomic Variation between Human-Derived Isolates of Lachnospiraceae Reveals Inter- and Intra-Species Diversity.</title>
        <authorList>
            <person name="Sorbara M.T."/>
            <person name="Littmann E.R."/>
            <person name="Fontana E."/>
            <person name="Moody T.U."/>
            <person name="Kohout C.E."/>
            <person name="Gjonbalaj M."/>
            <person name="Eaton V."/>
            <person name="Seok R."/>
            <person name="Leiner I.M."/>
            <person name="Pamer E.G."/>
        </authorList>
    </citation>
    <scope>NUCLEOTIDE SEQUENCE</scope>
    <source>
        <strain evidence="7">MSK.22.53</strain>
    </source>
</reference>
<evidence type="ECO:0000313" key="8">
    <source>
        <dbReference type="Proteomes" id="UP001296643"/>
    </source>
</evidence>
<dbReference type="InterPro" id="IPR011545">
    <property type="entry name" value="DEAD/DEAH_box_helicase_dom"/>
</dbReference>
<protein>
    <submittedName>
        <fullName evidence="7">DEAD/DEAH box helicase</fullName>
    </submittedName>
</protein>
<dbReference type="SMART" id="SM00490">
    <property type="entry name" value="HELICc"/>
    <property type="match status" value="1"/>
</dbReference>
<dbReference type="GO" id="GO:0016787">
    <property type="term" value="F:hydrolase activity"/>
    <property type="evidence" value="ECO:0007669"/>
    <property type="project" value="UniProtKB-KW"/>
</dbReference>
<organism evidence="7 8">
    <name type="scientific">Mediterraneibacter gnavus</name>
    <name type="common">Ruminococcus gnavus</name>
    <dbReference type="NCBI Taxonomy" id="33038"/>
    <lineage>
        <taxon>Bacteria</taxon>
        <taxon>Bacillati</taxon>
        <taxon>Bacillota</taxon>
        <taxon>Clostridia</taxon>
        <taxon>Lachnospirales</taxon>
        <taxon>Lachnospiraceae</taxon>
        <taxon>Mediterraneibacter</taxon>
    </lineage>
</organism>
<name>A0AAJ3KJG2_MEDGN</name>
<dbReference type="PANTHER" id="PTHR47961:SF6">
    <property type="entry name" value="DNA-DIRECTED DNA POLYMERASE"/>
    <property type="match status" value="1"/>
</dbReference>
<keyword evidence="4" id="KW-0067">ATP-binding</keyword>
<keyword evidence="1" id="KW-0547">Nucleotide-binding</keyword>
<keyword evidence="3 7" id="KW-0347">Helicase</keyword>
<dbReference type="GO" id="GO:0003676">
    <property type="term" value="F:nucleic acid binding"/>
    <property type="evidence" value="ECO:0007669"/>
    <property type="project" value="InterPro"/>
</dbReference>
<feature type="domain" description="Helicase C-terminal" evidence="6">
    <location>
        <begin position="306"/>
        <end position="501"/>
    </location>
</feature>
<dbReference type="SMART" id="SM00487">
    <property type="entry name" value="DEXDc"/>
    <property type="match status" value="1"/>
</dbReference>
<dbReference type="RefSeq" id="WP_173900568.1">
    <property type="nucleotide sequence ID" value="NZ_JAAIRM010000022.1"/>
</dbReference>
<dbReference type="InterPro" id="IPR001650">
    <property type="entry name" value="Helicase_C-like"/>
</dbReference>
<dbReference type="InterPro" id="IPR050474">
    <property type="entry name" value="Hel308_SKI2-like"/>
</dbReference>
<gene>
    <name evidence="7" type="ORF">G4958_12075</name>
</gene>
<evidence type="ECO:0000256" key="4">
    <source>
        <dbReference type="ARBA" id="ARBA00022840"/>
    </source>
</evidence>
<dbReference type="PANTHER" id="PTHR47961">
    <property type="entry name" value="DNA POLYMERASE THETA, PUTATIVE (AFU_ORTHOLOGUE AFUA_1G05260)-RELATED"/>
    <property type="match status" value="1"/>
</dbReference>
<feature type="domain" description="Helicase ATP-binding" evidence="5">
    <location>
        <begin position="118"/>
        <end position="234"/>
    </location>
</feature>
<dbReference type="PROSITE" id="PS51192">
    <property type="entry name" value="HELICASE_ATP_BIND_1"/>
    <property type="match status" value="1"/>
</dbReference>
<dbReference type="EMBL" id="JAAIRM010000022">
    <property type="protein sequence ID" value="NSI20075.1"/>
    <property type="molecule type" value="Genomic_DNA"/>
</dbReference>
<dbReference type="Pfam" id="PF00271">
    <property type="entry name" value="Helicase_C"/>
    <property type="match status" value="1"/>
</dbReference>
<evidence type="ECO:0000259" key="6">
    <source>
        <dbReference type="PROSITE" id="PS51194"/>
    </source>
</evidence>
<dbReference type="Proteomes" id="UP001296643">
    <property type="component" value="Unassembled WGS sequence"/>
</dbReference>
<accession>A0AAJ3KJG2</accession>
<reference evidence="7" key="2">
    <citation type="submission" date="2020-02" db="EMBL/GenBank/DDBJ databases">
        <authorList>
            <person name="Littmann E."/>
            <person name="Sorbara M."/>
        </authorList>
    </citation>
    <scope>NUCLEOTIDE SEQUENCE</scope>
    <source>
        <strain evidence="7">MSK.22.53</strain>
    </source>
</reference>
<comment type="caution">
    <text evidence="7">The sequence shown here is derived from an EMBL/GenBank/DDBJ whole genome shotgun (WGS) entry which is preliminary data.</text>
</comment>
<proteinExistence type="predicted"/>
<evidence type="ECO:0000256" key="2">
    <source>
        <dbReference type="ARBA" id="ARBA00022801"/>
    </source>
</evidence>
<evidence type="ECO:0000256" key="3">
    <source>
        <dbReference type="ARBA" id="ARBA00022806"/>
    </source>
</evidence>
<dbReference type="Pfam" id="PF00270">
    <property type="entry name" value="DEAD"/>
    <property type="match status" value="1"/>
</dbReference>
<evidence type="ECO:0000256" key="1">
    <source>
        <dbReference type="ARBA" id="ARBA00022741"/>
    </source>
</evidence>
<evidence type="ECO:0000313" key="7">
    <source>
        <dbReference type="EMBL" id="NSI20075.1"/>
    </source>
</evidence>